<dbReference type="PROSITE" id="PS50011">
    <property type="entry name" value="PROTEIN_KINASE_DOM"/>
    <property type="match status" value="1"/>
</dbReference>
<evidence type="ECO:0000256" key="1">
    <source>
        <dbReference type="SAM" id="MobiDB-lite"/>
    </source>
</evidence>
<dbReference type="OrthoDB" id="9782725at2"/>
<dbReference type="RefSeq" id="WP_145190036.1">
    <property type="nucleotide sequence ID" value="NZ_CP036290.1"/>
</dbReference>
<dbReference type="AlphaFoldDB" id="A0A518D310"/>
<evidence type="ECO:0000313" key="3">
    <source>
        <dbReference type="EMBL" id="QDU85871.1"/>
    </source>
</evidence>
<dbReference type="InterPro" id="IPR000719">
    <property type="entry name" value="Prot_kinase_dom"/>
</dbReference>
<dbReference type="InterPro" id="IPR011009">
    <property type="entry name" value="Kinase-like_dom_sf"/>
</dbReference>
<dbReference type="Pfam" id="PF06293">
    <property type="entry name" value="Kdo"/>
    <property type="match status" value="1"/>
</dbReference>
<accession>A0A518D310</accession>
<dbReference type="SUPFAM" id="SSF56112">
    <property type="entry name" value="Protein kinase-like (PK-like)"/>
    <property type="match status" value="1"/>
</dbReference>
<proteinExistence type="predicted"/>
<feature type="domain" description="Protein kinase" evidence="2">
    <location>
        <begin position="33"/>
        <end position="320"/>
    </location>
</feature>
<dbReference type="EMBL" id="CP036290">
    <property type="protein sequence ID" value="QDU85871.1"/>
    <property type="molecule type" value="Genomic_DNA"/>
</dbReference>
<keyword evidence="3" id="KW-0418">Kinase</keyword>
<feature type="region of interest" description="Disordered" evidence="1">
    <location>
        <begin position="276"/>
        <end position="320"/>
    </location>
</feature>
<dbReference type="GO" id="GO:0004672">
    <property type="term" value="F:protein kinase activity"/>
    <property type="evidence" value="ECO:0007669"/>
    <property type="project" value="InterPro"/>
</dbReference>
<dbReference type="EC" id="2.7.1.-" evidence="3"/>
<dbReference type="Proteomes" id="UP000319342">
    <property type="component" value="Chromosome"/>
</dbReference>
<sequence>MTQIEQRKPVEAHRAVEGVPVSWRGLDAPQLWSAIERAADAGHELRATRGRRTHAFEVDGQRLVAKRFRGDEPRDWWFERLRGVPTDAARREWRALERVLATGLAAPRPLVVLFEAPSGVRPPRPGSGARALLVLEWIDHDSHLGRLLAETASSGPDAARRRRELVERTCRSVAHLHAHGLYHRDLYASHLVRRSGSDELVLLDHGRTRWERRPRERWLIKDLAALHGSTAGLASDRERLRFLSRWRRATGRTTADARRMVPAILRKAERLFAHRPVDPGTDRVGWPSGSAERGVEGGHPVDAGGAGPSIAVPRAREARA</sequence>
<reference evidence="3 4" key="1">
    <citation type="submission" date="2019-02" db="EMBL/GenBank/DDBJ databases">
        <title>Deep-cultivation of Planctomycetes and their phenomic and genomic characterization uncovers novel biology.</title>
        <authorList>
            <person name="Wiegand S."/>
            <person name="Jogler M."/>
            <person name="Boedeker C."/>
            <person name="Pinto D."/>
            <person name="Vollmers J."/>
            <person name="Rivas-Marin E."/>
            <person name="Kohn T."/>
            <person name="Peeters S.H."/>
            <person name="Heuer A."/>
            <person name="Rast P."/>
            <person name="Oberbeckmann S."/>
            <person name="Bunk B."/>
            <person name="Jeske O."/>
            <person name="Meyerdierks A."/>
            <person name="Storesund J.E."/>
            <person name="Kallscheuer N."/>
            <person name="Luecker S."/>
            <person name="Lage O.M."/>
            <person name="Pohl T."/>
            <person name="Merkel B.J."/>
            <person name="Hornburger P."/>
            <person name="Mueller R.-W."/>
            <person name="Bruemmer F."/>
            <person name="Labrenz M."/>
            <person name="Spormann A.M."/>
            <person name="Op den Camp H."/>
            <person name="Overmann J."/>
            <person name="Amann R."/>
            <person name="Jetten M.S.M."/>
            <person name="Mascher T."/>
            <person name="Medema M.H."/>
            <person name="Devos D.P."/>
            <person name="Kaster A.-K."/>
            <person name="Ovreas L."/>
            <person name="Rohde M."/>
            <person name="Galperin M.Y."/>
            <person name="Jogler C."/>
        </authorList>
    </citation>
    <scope>NUCLEOTIDE SEQUENCE [LARGE SCALE GENOMIC DNA]</scope>
    <source>
        <strain evidence="3 4">Pla163</strain>
    </source>
</reference>
<keyword evidence="3" id="KW-0808">Transferase</keyword>
<name>A0A518D310_9BACT</name>
<protein>
    <submittedName>
        <fullName evidence="3">Lipopolysaccharide core heptose(I) kinase RfaP</fullName>
        <ecNumber evidence="3">2.7.1.-</ecNumber>
    </submittedName>
</protein>
<evidence type="ECO:0000259" key="2">
    <source>
        <dbReference type="PROSITE" id="PS50011"/>
    </source>
</evidence>
<dbReference type="Gene3D" id="1.10.510.10">
    <property type="entry name" value="Transferase(Phosphotransferase) domain 1"/>
    <property type="match status" value="1"/>
</dbReference>
<gene>
    <name evidence="3" type="primary">rfaP</name>
    <name evidence="3" type="ORF">Pla163_30170</name>
</gene>
<organism evidence="3 4">
    <name type="scientific">Rohdeia mirabilis</name>
    <dbReference type="NCBI Taxonomy" id="2528008"/>
    <lineage>
        <taxon>Bacteria</taxon>
        <taxon>Pseudomonadati</taxon>
        <taxon>Planctomycetota</taxon>
        <taxon>Planctomycetia</taxon>
        <taxon>Planctomycetia incertae sedis</taxon>
        <taxon>Rohdeia</taxon>
    </lineage>
</organism>
<evidence type="ECO:0000313" key="4">
    <source>
        <dbReference type="Proteomes" id="UP000319342"/>
    </source>
</evidence>
<keyword evidence="4" id="KW-1185">Reference proteome</keyword>
<dbReference type="GO" id="GO:0005524">
    <property type="term" value="F:ATP binding"/>
    <property type="evidence" value="ECO:0007669"/>
    <property type="project" value="InterPro"/>
</dbReference>